<dbReference type="InterPro" id="IPR018979">
    <property type="entry name" value="FERM_N"/>
</dbReference>
<dbReference type="InParanoid" id="G5C438"/>
<dbReference type="PANTHER" id="PTHR23280">
    <property type="entry name" value="4.1 G PROTEIN"/>
    <property type="match status" value="1"/>
</dbReference>
<feature type="region of interest" description="Disordered" evidence="1">
    <location>
        <begin position="222"/>
        <end position="251"/>
    </location>
</feature>
<dbReference type="GO" id="GO:0031032">
    <property type="term" value="P:actomyosin structure organization"/>
    <property type="evidence" value="ECO:0007669"/>
    <property type="project" value="TreeGrafter"/>
</dbReference>
<dbReference type="Pfam" id="PF09379">
    <property type="entry name" value="FERM_N"/>
    <property type="match status" value="1"/>
</dbReference>
<dbReference type="SUPFAM" id="SSF54236">
    <property type="entry name" value="Ubiquitin-like"/>
    <property type="match status" value="1"/>
</dbReference>
<dbReference type="AlphaFoldDB" id="G5C438"/>
<reference evidence="3 4" key="1">
    <citation type="journal article" date="2011" name="Nature">
        <title>Genome sequencing reveals insights into physiology and longevity of the naked mole rat.</title>
        <authorList>
            <person name="Kim E.B."/>
            <person name="Fang X."/>
            <person name="Fushan A.A."/>
            <person name="Huang Z."/>
            <person name="Lobanov A.V."/>
            <person name="Han L."/>
            <person name="Marino S.M."/>
            <person name="Sun X."/>
            <person name="Turanov A.A."/>
            <person name="Yang P."/>
            <person name="Yim S.H."/>
            <person name="Zhao X."/>
            <person name="Kasaikina M.V."/>
            <person name="Stoletzki N."/>
            <person name="Peng C."/>
            <person name="Polak P."/>
            <person name="Xiong Z."/>
            <person name="Kiezun A."/>
            <person name="Zhu Y."/>
            <person name="Chen Y."/>
            <person name="Kryukov G.V."/>
            <person name="Zhang Q."/>
            <person name="Peshkin L."/>
            <person name="Yang L."/>
            <person name="Bronson R.T."/>
            <person name="Buffenstein R."/>
            <person name="Wang B."/>
            <person name="Han C."/>
            <person name="Li Q."/>
            <person name="Chen L."/>
            <person name="Zhao W."/>
            <person name="Sunyaev S.R."/>
            <person name="Park T.J."/>
            <person name="Zhang G."/>
            <person name="Wang J."/>
            <person name="Gladyshev V.N."/>
        </authorList>
    </citation>
    <scope>NUCLEOTIDE SEQUENCE [LARGE SCALE GENOMIC DNA]</scope>
</reference>
<name>G5C438_HETGA</name>
<protein>
    <submittedName>
        <fullName evidence="3">FERM domain-containing protein 3</fullName>
    </submittedName>
</protein>
<evidence type="ECO:0000313" key="4">
    <source>
        <dbReference type="Proteomes" id="UP000006813"/>
    </source>
</evidence>
<dbReference type="GO" id="GO:0005856">
    <property type="term" value="C:cytoskeleton"/>
    <property type="evidence" value="ECO:0007669"/>
    <property type="project" value="TreeGrafter"/>
</dbReference>
<evidence type="ECO:0000313" key="3">
    <source>
        <dbReference type="EMBL" id="EHB16299.1"/>
    </source>
</evidence>
<evidence type="ECO:0000259" key="2">
    <source>
        <dbReference type="Pfam" id="PF09379"/>
    </source>
</evidence>
<feature type="domain" description="FERM N-terminal" evidence="2">
    <location>
        <begin position="22"/>
        <end position="77"/>
    </location>
</feature>
<proteinExistence type="predicted"/>
<dbReference type="PANTHER" id="PTHR23280:SF8">
    <property type="entry name" value="FERM DOMAIN-CONTAINING PROTEIN 3"/>
    <property type="match status" value="1"/>
</dbReference>
<sequence>MKMIHFHSSSIKSFHQEMKCTIRLLEDMEISCHIRKETKGQFLIDHICTYYSLLEKEYFGICHVDLEKQRHWLEPNKISITQSHSSHSLNKHLIINMEPLQLFLPSPTEQDEDLPLGEDVPLPKEDISVPLISCSPVKEAQGYEEPPSEEEDKINEDPLAISELAYNPTPECNEFGICQEVRWHLGHSDGDVHHVDEGELAEQEVHGCMESAIQWDEVDQGDIPQHSHHENNGNGNRGKHSFRHIGKDQQS</sequence>
<dbReference type="InterPro" id="IPR029071">
    <property type="entry name" value="Ubiquitin-like_domsf"/>
</dbReference>
<evidence type="ECO:0000256" key="1">
    <source>
        <dbReference type="SAM" id="MobiDB-lite"/>
    </source>
</evidence>
<dbReference type="Proteomes" id="UP000006813">
    <property type="component" value="Unassembled WGS sequence"/>
</dbReference>
<dbReference type="Gene3D" id="3.10.20.90">
    <property type="entry name" value="Phosphatidylinositol 3-kinase Catalytic Subunit, Chain A, domain 1"/>
    <property type="match status" value="1"/>
</dbReference>
<gene>
    <name evidence="3" type="ORF">GW7_04277</name>
</gene>
<dbReference type="STRING" id="10181.G5C438"/>
<accession>G5C438</accession>
<dbReference type="EMBL" id="JH173272">
    <property type="protein sequence ID" value="EHB16299.1"/>
    <property type="molecule type" value="Genomic_DNA"/>
</dbReference>
<organism evidence="3 4">
    <name type="scientific">Heterocephalus glaber</name>
    <name type="common">Naked mole rat</name>
    <dbReference type="NCBI Taxonomy" id="10181"/>
    <lineage>
        <taxon>Eukaryota</taxon>
        <taxon>Metazoa</taxon>
        <taxon>Chordata</taxon>
        <taxon>Craniata</taxon>
        <taxon>Vertebrata</taxon>
        <taxon>Euteleostomi</taxon>
        <taxon>Mammalia</taxon>
        <taxon>Eutheria</taxon>
        <taxon>Euarchontoglires</taxon>
        <taxon>Glires</taxon>
        <taxon>Rodentia</taxon>
        <taxon>Hystricomorpha</taxon>
        <taxon>Bathyergidae</taxon>
        <taxon>Heterocephalus</taxon>
    </lineage>
</organism>